<dbReference type="EMBL" id="JAGFBR010000019">
    <property type="protein sequence ID" value="KAH0448639.1"/>
    <property type="molecule type" value="Genomic_DNA"/>
</dbReference>
<dbReference type="AlphaFoldDB" id="A0AAV7FZ04"/>
<dbReference type="Pfam" id="PF05056">
    <property type="entry name" value="DUF674"/>
    <property type="match status" value="1"/>
</dbReference>
<gene>
    <name evidence="1" type="ORF">IEQ34_022439</name>
</gene>
<organism evidence="1 2">
    <name type="scientific">Dendrobium chrysotoxum</name>
    <name type="common">Orchid</name>
    <dbReference type="NCBI Taxonomy" id="161865"/>
    <lineage>
        <taxon>Eukaryota</taxon>
        <taxon>Viridiplantae</taxon>
        <taxon>Streptophyta</taxon>
        <taxon>Embryophyta</taxon>
        <taxon>Tracheophyta</taxon>
        <taxon>Spermatophyta</taxon>
        <taxon>Magnoliopsida</taxon>
        <taxon>Liliopsida</taxon>
        <taxon>Asparagales</taxon>
        <taxon>Orchidaceae</taxon>
        <taxon>Epidendroideae</taxon>
        <taxon>Malaxideae</taxon>
        <taxon>Dendrobiinae</taxon>
        <taxon>Dendrobium</taxon>
    </lineage>
</organism>
<dbReference type="PANTHER" id="PTHR33103">
    <property type="entry name" value="OS01G0153900 PROTEIN"/>
    <property type="match status" value="1"/>
</dbReference>
<comment type="caution">
    <text evidence="1">The sequence shown here is derived from an EMBL/GenBank/DDBJ whole genome shotgun (WGS) entry which is preliminary data.</text>
</comment>
<evidence type="ECO:0000313" key="2">
    <source>
        <dbReference type="Proteomes" id="UP000775213"/>
    </source>
</evidence>
<dbReference type="PANTHER" id="PTHR33103:SF27">
    <property type="entry name" value="OS04G0594700 PROTEIN"/>
    <property type="match status" value="1"/>
</dbReference>
<dbReference type="Proteomes" id="UP000775213">
    <property type="component" value="Unassembled WGS sequence"/>
</dbReference>
<protein>
    <submittedName>
        <fullName evidence="1">Uncharacterized protein</fullName>
    </submittedName>
</protein>
<sequence>MNLTSHYAMPEISIRLLIDKEQKRVVFAEARSDFIDVMFSFLTLLLGSIIQLLGKQTGLGSLDSLYKSVEQLDVKYLQIDACQDMLLKPRAAAKICEDLKIKKNFYYKTVLRSSKKAVPNEALV</sequence>
<name>A0AAV7FZ04_DENCH</name>
<proteinExistence type="predicted"/>
<reference evidence="1 2" key="1">
    <citation type="journal article" date="2021" name="Hortic Res">
        <title>Chromosome-scale assembly of the Dendrobium chrysotoxum genome enhances the understanding of orchid evolution.</title>
        <authorList>
            <person name="Zhang Y."/>
            <person name="Zhang G.Q."/>
            <person name="Zhang D."/>
            <person name="Liu X.D."/>
            <person name="Xu X.Y."/>
            <person name="Sun W.H."/>
            <person name="Yu X."/>
            <person name="Zhu X."/>
            <person name="Wang Z.W."/>
            <person name="Zhao X."/>
            <person name="Zhong W.Y."/>
            <person name="Chen H."/>
            <person name="Yin W.L."/>
            <person name="Huang T."/>
            <person name="Niu S.C."/>
            <person name="Liu Z.J."/>
        </authorList>
    </citation>
    <scope>NUCLEOTIDE SEQUENCE [LARGE SCALE GENOMIC DNA]</scope>
    <source>
        <strain evidence="1">Lindl</strain>
    </source>
</reference>
<dbReference type="InterPro" id="IPR007750">
    <property type="entry name" value="DUF674"/>
</dbReference>
<evidence type="ECO:0000313" key="1">
    <source>
        <dbReference type="EMBL" id="KAH0448639.1"/>
    </source>
</evidence>
<accession>A0AAV7FZ04</accession>
<keyword evidence="2" id="KW-1185">Reference proteome</keyword>